<accession>X0T115</accession>
<evidence type="ECO:0000313" key="2">
    <source>
        <dbReference type="EMBL" id="GAF87148.1"/>
    </source>
</evidence>
<feature type="non-terminal residue" evidence="2">
    <location>
        <position position="77"/>
    </location>
</feature>
<dbReference type="InterPro" id="IPR018768">
    <property type="entry name" value="DUF2344"/>
</dbReference>
<protein>
    <recommendedName>
        <fullName evidence="1">DUF2344 domain-containing protein</fullName>
    </recommendedName>
</protein>
<dbReference type="NCBIfam" id="TIGR03936">
    <property type="entry name" value="sam_1_link_chp"/>
    <property type="match status" value="1"/>
</dbReference>
<gene>
    <name evidence="2" type="ORF">S01H1_27030</name>
</gene>
<name>X0T115_9ZZZZ</name>
<dbReference type="Pfam" id="PF10105">
    <property type="entry name" value="DUF2344"/>
    <property type="match status" value="1"/>
</dbReference>
<proteinExistence type="predicted"/>
<feature type="domain" description="DUF2344" evidence="1">
    <location>
        <begin position="21"/>
        <end position="76"/>
    </location>
</feature>
<dbReference type="EMBL" id="BARS01016423">
    <property type="protein sequence ID" value="GAF87148.1"/>
    <property type="molecule type" value="Genomic_DNA"/>
</dbReference>
<reference evidence="2" key="1">
    <citation type="journal article" date="2014" name="Front. Microbiol.">
        <title>High frequency of phylogenetically diverse reductive dehalogenase-homologous genes in deep subseafloor sedimentary metagenomes.</title>
        <authorList>
            <person name="Kawai M."/>
            <person name="Futagami T."/>
            <person name="Toyoda A."/>
            <person name="Takaki Y."/>
            <person name="Nishi S."/>
            <person name="Hori S."/>
            <person name="Arai W."/>
            <person name="Tsubouchi T."/>
            <person name="Morono Y."/>
            <person name="Uchiyama I."/>
            <person name="Ito T."/>
            <person name="Fujiyama A."/>
            <person name="Inagaki F."/>
            <person name="Takami H."/>
        </authorList>
    </citation>
    <scope>NUCLEOTIDE SEQUENCE</scope>
    <source>
        <strain evidence="2">Expedition CK06-06</strain>
    </source>
</reference>
<comment type="caution">
    <text evidence="2">The sequence shown here is derived from an EMBL/GenBank/DDBJ whole genome shotgun (WGS) entry which is preliminary data.</text>
</comment>
<organism evidence="2">
    <name type="scientific">marine sediment metagenome</name>
    <dbReference type="NCBI Taxonomy" id="412755"/>
    <lineage>
        <taxon>unclassified sequences</taxon>
        <taxon>metagenomes</taxon>
        <taxon>ecological metagenomes</taxon>
    </lineage>
</organism>
<sequence>MESQALGEIPIPAQRERWVFGYDVDGDLRFISHHDMLRLFARSLARAALPVRFSEGFNPHPRLSIPLPRPVGVASQA</sequence>
<evidence type="ECO:0000259" key="1">
    <source>
        <dbReference type="Pfam" id="PF10105"/>
    </source>
</evidence>
<dbReference type="AlphaFoldDB" id="X0T115"/>